<evidence type="ECO:0000313" key="2">
    <source>
        <dbReference type="Proteomes" id="UP000748531"/>
    </source>
</evidence>
<gene>
    <name evidence="1" type="ORF">PHET_01142</name>
</gene>
<keyword evidence="2" id="KW-1185">Reference proteome</keyword>
<evidence type="ECO:0000313" key="1">
    <source>
        <dbReference type="EMBL" id="KAF5405471.1"/>
    </source>
</evidence>
<sequence length="110" mass="12569">MALSRYHSLLNNSNCTSAHLQLYTDFNASRTQMWPTLGRTVRPFKCEPSVKGIYCEPSKPSNVAELLVDYIKELWHLLWDGLRCIPERIVFDVLSVTILLGAFLGRPRST</sequence>
<dbReference type="AlphaFoldDB" id="A0A8J4WKN9"/>
<reference evidence="1" key="1">
    <citation type="submission" date="2019-05" db="EMBL/GenBank/DDBJ databases">
        <title>Annotation for the trematode Paragonimus heterotremus.</title>
        <authorList>
            <person name="Choi Y.-J."/>
        </authorList>
    </citation>
    <scope>NUCLEOTIDE SEQUENCE</scope>
    <source>
        <strain evidence="1">LC</strain>
    </source>
</reference>
<dbReference type="Proteomes" id="UP000748531">
    <property type="component" value="Unassembled WGS sequence"/>
</dbReference>
<dbReference type="EMBL" id="LUCH01000315">
    <property type="protein sequence ID" value="KAF5405471.1"/>
    <property type="molecule type" value="Genomic_DNA"/>
</dbReference>
<comment type="caution">
    <text evidence="1">The sequence shown here is derived from an EMBL/GenBank/DDBJ whole genome shotgun (WGS) entry which is preliminary data.</text>
</comment>
<protein>
    <submittedName>
        <fullName evidence="1">Uncharacterized protein</fullName>
    </submittedName>
</protein>
<organism evidence="1 2">
    <name type="scientific">Paragonimus heterotremus</name>
    <dbReference type="NCBI Taxonomy" id="100268"/>
    <lineage>
        <taxon>Eukaryota</taxon>
        <taxon>Metazoa</taxon>
        <taxon>Spiralia</taxon>
        <taxon>Lophotrochozoa</taxon>
        <taxon>Platyhelminthes</taxon>
        <taxon>Trematoda</taxon>
        <taxon>Digenea</taxon>
        <taxon>Plagiorchiida</taxon>
        <taxon>Troglotremata</taxon>
        <taxon>Troglotrematidae</taxon>
        <taxon>Paragonimus</taxon>
    </lineage>
</organism>
<proteinExistence type="predicted"/>
<accession>A0A8J4WKN9</accession>
<name>A0A8J4WKN9_9TREM</name>
<dbReference type="OrthoDB" id="10036512at2759"/>